<comment type="similarity">
    <text evidence="2">Belongs to the class-V pyridoxal-phosphate-dependent aminotransferase family. Csd subfamily.</text>
</comment>
<feature type="domain" description="Aminotransferase class V" evidence="6">
    <location>
        <begin position="39"/>
        <end position="432"/>
    </location>
</feature>
<name>A0A0S8GF77_UNCT6</name>
<evidence type="ECO:0000259" key="6">
    <source>
        <dbReference type="Pfam" id="PF00266"/>
    </source>
</evidence>
<dbReference type="InterPro" id="IPR015424">
    <property type="entry name" value="PyrdxlP-dep_Trfase"/>
</dbReference>
<dbReference type="Gene3D" id="3.40.640.10">
    <property type="entry name" value="Type I PLP-dependent aspartate aminotransferase-like (Major domain)"/>
    <property type="match status" value="1"/>
</dbReference>
<organism evidence="7 8">
    <name type="scientific">candidate division TA06 bacterium SM23_40</name>
    <dbReference type="NCBI Taxonomy" id="1703774"/>
    <lineage>
        <taxon>Bacteria</taxon>
        <taxon>Bacteria division TA06</taxon>
    </lineage>
</organism>
<keyword evidence="7" id="KW-0032">Aminotransferase</keyword>
<gene>
    <name evidence="7" type="ORF">AMJ82_03475</name>
</gene>
<dbReference type="SUPFAM" id="SSF53383">
    <property type="entry name" value="PLP-dependent transferases"/>
    <property type="match status" value="1"/>
</dbReference>
<evidence type="ECO:0000256" key="1">
    <source>
        <dbReference type="ARBA" id="ARBA00001933"/>
    </source>
</evidence>
<evidence type="ECO:0000256" key="2">
    <source>
        <dbReference type="ARBA" id="ARBA00010447"/>
    </source>
</evidence>
<dbReference type="GO" id="GO:0008483">
    <property type="term" value="F:transaminase activity"/>
    <property type="evidence" value="ECO:0007669"/>
    <property type="project" value="UniProtKB-KW"/>
</dbReference>
<dbReference type="InterPro" id="IPR015421">
    <property type="entry name" value="PyrdxlP-dep_Trfase_major"/>
</dbReference>
<comment type="caution">
    <text evidence="7">The sequence shown here is derived from an EMBL/GenBank/DDBJ whole genome shotgun (WGS) entry which is preliminary data.</text>
</comment>
<evidence type="ECO:0000313" key="7">
    <source>
        <dbReference type="EMBL" id="KPK70282.1"/>
    </source>
</evidence>
<dbReference type="PANTHER" id="PTHR43586">
    <property type="entry name" value="CYSTEINE DESULFURASE"/>
    <property type="match status" value="1"/>
</dbReference>
<dbReference type="GO" id="GO:0031071">
    <property type="term" value="F:cysteine desulfurase activity"/>
    <property type="evidence" value="ECO:0007669"/>
    <property type="project" value="UniProtKB-EC"/>
</dbReference>
<comment type="cofactor">
    <cofactor evidence="1 5">
        <name>pyridoxal 5'-phosphate</name>
        <dbReference type="ChEBI" id="CHEBI:597326"/>
    </cofactor>
</comment>
<dbReference type="PANTHER" id="PTHR43586:SF8">
    <property type="entry name" value="CYSTEINE DESULFURASE 1, CHLOROPLASTIC"/>
    <property type="match status" value="1"/>
</dbReference>
<evidence type="ECO:0000256" key="3">
    <source>
        <dbReference type="ARBA" id="ARBA00022898"/>
    </source>
</evidence>
<dbReference type="PATRIC" id="fig|1703774.3.peg.1133"/>
<protein>
    <submittedName>
        <fullName evidence="7">Class V aminotransferase</fullName>
    </submittedName>
</protein>
<dbReference type="Pfam" id="PF00266">
    <property type="entry name" value="Aminotran_5"/>
    <property type="match status" value="1"/>
</dbReference>
<keyword evidence="3" id="KW-0663">Pyridoxal phosphate</keyword>
<evidence type="ECO:0000256" key="5">
    <source>
        <dbReference type="RuleBase" id="RU004504"/>
    </source>
</evidence>
<dbReference type="PROSITE" id="PS00595">
    <property type="entry name" value="AA_TRANSFER_CLASS_5"/>
    <property type="match status" value="1"/>
</dbReference>
<dbReference type="Proteomes" id="UP000051717">
    <property type="component" value="Unassembled WGS sequence"/>
</dbReference>
<comment type="catalytic activity">
    <reaction evidence="4">
        <text>(sulfur carrier)-H + L-cysteine = (sulfur carrier)-SH + L-alanine</text>
        <dbReference type="Rhea" id="RHEA:43892"/>
        <dbReference type="Rhea" id="RHEA-COMP:14737"/>
        <dbReference type="Rhea" id="RHEA-COMP:14739"/>
        <dbReference type="ChEBI" id="CHEBI:29917"/>
        <dbReference type="ChEBI" id="CHEBI:35235"/>
        <dbReference type="ChEBI" id="CHEBI:57972"/>
        <dbReference type="ChEBI" id="CHEBI:64428"/>
        <dbReference type="EC" id="2.8.1.7"/>
    </reaction>
</comment>
<dbReference type="EMBL" id="LJUI01000018">
    <property type="protein sequence ID" value="KPK70282.1"/>
    <property type="molecule type" value="Genomic_DNA"/>
</dbReference>
<dbReference type="Gene3D" id="3.90.1150.10">
    <property type="entry name" value="Aspartate Aminotransferase, domain 1"/>
    <property type="match status" value="1"/>
</dbReference>
<evidence type="ECO:0000256" key="4">
    <source>
        <dbReference type="ARBA" id="ARBA00050776"/>
    </source>
</evidence>
<dbReference type="InterPro" id="IPR015422">
    <property type="entry name" value="PyrdxlP-dep_Trfase_small"/>
</dbReference>
<proteinExistence type="inferred from homology"/>
<accession>A0A0S8GF77</accession>
<dbReference type="AlphaFoldDB" id="A0A0S8GF77"/>
<sequence>MVDTTKARHATLHITDLRSQIVGIETRVPVLDGSLRQYINFDNAASTPALRPVLDSVTKFLEWYSSVHRGAGFKSQVATHAYEEAHKRVASFVGADPERNTVIFGKNTTEAINKLSRRIPLNNDSVVISTLLEHHSNDLPWRQQTHVEHVLVHDNGELDLDDLQAKLNKYGDRVALVAVSGASNVTGCLTPIHEIADQAHKVSAPILVDAAQLAAHRAIDVKPEGDPQHLDFVALSGHKMYAPFGTGALIGPRVLFEQGDPDYVGGGTVSIVTPDQVHWAGLPDREEAGSPNVVGAVALARAIETLQQIDLETIAEHERELTRYALDRMTEVEGFVLYGLPSLDRDRLGVICFTLGDLPHALVSAILSCEYGIGTRNGCFCAHPYVKRLLHLTPDEVRMVIADILRGDRSSIPGMVRVSFGIYNTVEEIDTLITALRDIVRGKYKGEYSLNSVTGEYWPKGFDPDFKDYFTL</sequence>
<evidence type="ECO:0000313" key="8">
    <source>
        <dbReference type="Proteomes" id="UP000051717"/>
    </source>
</evidence>
<dbReference type="InterPro" id="IPR000192">
    <property type="entry name" value="Aminotrans_V_dom"/>
</dbReference>
<dbReference type="InterPro" id="IPR020578">
    <property type="entry name" value="Aminotrans_V_PyrdxlP_BS"/>
</dbReference>
<keyword evidence="7" id="KW-0808">Transferase</keyword>
<reference evidence="7 8" key="1">
    <citation type="journal article" date="2015" name="Microbiome">
        <title>Genomic resolution of linkages in carbon, nitrogen, and sulfur cycling among widespread estuary sediment bacteria.</title>
        <authorList>
            <person name="Baker B.J."/>
            <person name="Lazar C.S."/>
            <person name="Teske A.P."/>
            <person name="Dick G.J."/>
        </authorList>
    </citation>
    <scope>NUCLEOTIDE SEQUENCE [LARGE SCALE GENOMIC DNA]</scope>
    <source>
        <strain evidence="7">SM23_40</strain>
    </source>
</reference>